<gene>
    <name evidence="1" type="ORF">E1963_18185</name>
</gene>
<dbReference type="Proteomes" id="UP000295710">
    <property type="component" value="Unassembled WGS sequence"/>
</dbReference>
<dbReference type="InterPro" id="IPR037175">
    <property type="entry name" value="KFase_sf"/>
</dbReference>
<sequence>MKVDFSKVVELSHRMIPREEPFNLQTWVYDVDILGERGEPHSPGTWYVSGDVNFSTHCGTHVEFPLHHIEGGLDAATFPLTSLIGEAVVLDFTDKKAGDCMSLEEFKAYGDKIQEGDIVFLHTGLDKNWRTVDWEPYPYIACDAMQWLITEKKIKAIGTDATSLENFNVPDQPNHNLAFRHNLAMVESLTNLDKIEGGRALVFMLPLKIAGIEACPCRIIAINDGRLPCPFFNSGCP</sequence>
<dbReference type="Pfam" id="PF04199">
    <property type="entry name" value="Cyclase"/>
    <property type="match status" value="1"/>
</dbReference>
<name>A0A4R4FA90_9FIRM</name>
<comment type="caution">
    <text evidence="1">The sequence shown here is derived from an EMBL/GenBank/DDBJ whole genome shotgun (WGS) entry which is preliminary data.</text>
</comment>
<dbReference type="Gene3D" id="3.50.30.50">
    <property type="entry name" value="Putative cyclase"/>
    <property type="match status" value="1"/>
</dbReference>
<dbReference type="GO" id="GO:0004061">
    <property type="term" value="F:arylformamidase activity"/>
    <property type="evidence" value="ECO:0007669"/>
    <property type="project" value="InterPro"/>
</dbReference>
<reference evidence="1 2" key="1">
    <citation type="journal article" date="2016" name="Nat. Microbiol.">
        <title>The Mouse Intestinal Bacterial Collection (miBC) provides host-specific insight into cultured diversity and functional potential of the gut microbiota.</title>
        <authorList>
            <person name="Lagkouvardos I."/>
            <person name="Pukall R."/>
            <person name="Abt B."/>
            <person name="Foesel B.U."/>
            <person name="Meier-Kolthoff J.P."/>
            <person name="Kumar N."/>
            <person name="Bresciani A."/>
            <person name="Martinez I."/>
            <person name="Just S."/>
            <person name="Ziegler C."/>
            <person name="Brugiroux S."/>
            <person name="Garzetti D."/>
            <person name="Wenning M."/>
            <person name="Bui T.P."/>
            <person name="Wang J."/>
            <person name="Hugenholtz F."/>
            <person name="Plugge C.M."/>
            <person name="Peterson D.A."/>
            <person name="Hornef M.W."/>
            <person name="Baines J.F."/>
            <person name="Smidt H."/>
            <person name="Walter J."/>
            <person name="Kristiansen K."/>
            <person name="Nielsen H.B."/>
            <person name="Haller D."/>
            <person name="Overmann J."/>
            <person name="Stecher B."/>
            <person name="Clavel T."/>
        </authorList>
    </citation>
    <scope>NUCLEOTIDE SEQUENCE [LARGE SCALE GENOMIC DNA]</scope>
    <source>
        <strain evidence="1 2">DSM 28560</strain>
    </source>
</reference>
<dbReference type="AlphaFoldDB" id="A0A4R4FA90"/>
<accession>A0A4R4FA90</accession>
<protein>
    <submittedName>
        <fullName evidence="1">Cyclase family protein</fullName>
    </submittedName>
</protein>
<dbReference type="GO" id="GO:0019441">
    <property type="term" value="P:L-tryptophan catabolic process to kynurenine"/>
    <property type="evidence" value="ECO:0007669"/>
    <property type="project" value="InterPro"/>
</dbReference>
<dbReference type="SUPFAM" id="SSF102198">
    <property type="entry name" value="Putative cyclase"/>
    <property type="match status" value="1"/>
</dbReference>
<evidence type="ECO:0000313" key="1">
    <source>
        <dbReference type="EMBL" id="TDA20221.1"/>
    </source>
</evidence>
<keyword evidence="2" id="KW-1185">Reference proteome</keyword>
<proteinExistence type="predicted"/>
<dbReference type="PANTHER" id="PTHR31118">
    <property type="entry name" value="CYCLASE-LIKE PROTEIN 2"/>
    <property type="match status" value="1"/>
</dbReference>
<dbReference type="EMBL" id="SMMX01000027">
    <property type="protein sequence ID" value="TDA20221.1"/>
    <property type="molecule type" value="Genomic_DNA"/>
</dbReference>
<evidence type="ECO:0000313" key="2">
    <source>
        <dbReference type="Proteomes" id="UP000295710"/>
    </source>
</evidence>
<dbReference type="InterPro" id="IPR007325">
    <property type="entry name" value="KFase/CYL"/>
</dbReference>
<dbReference type="PANTHER" id="PTHR31118:SF12">
    <property type="entry name" value="CYCLASE-LIKE PROTEIN 2"/>
    <property type="match status" value="1"/>
</dbReference>
<organism evidence="1 2">
    <name type="scientific">Extibacter muris</name>
    <dbReference type="NCBI Taxonomy" id="1796622"/>
    <lineage>
        <taxon>Bacteria</taxon>
        <taxon>Bacillati</taxon>
        <taxon>Bacillota</taxon>
        <taxon>Clostridia</taxon>
        <taxon>Lachnospirales</taxon>
        <taxon>Lachnospiraceae</taxon>
        <taxon>Extibacter</taxon>
    </lineage>
</organism>
<dbReference type="RefSeq" id="WP_132281173.1">
    <property type="nucleotide sequence ID" value="NZ_JAOBST010000043.1"/>
</dbReference>